<accession>A0AAD4MXJ3</accession>
<evidence type="ECO:0000256" key="1">
    <source>
        <dbReference type="SAM" id="MobiDB-lite"/>
    </source>
</evidence>
<evidence type="ECO:0000313" key="2">
    <source>
        <dbReference type="EMBL" id="KAI1704721.1"/>
    </source>
</evidence>
<evidence type="ECO:0000313" key="3">
    <source>
        <dbReference type="Proteomes" id="UP001201812"/>
    </source>
</evidence>
<gene>
    <name evidence="2" type="ORF">DdX_14077</name>
</gene>
<comment type="caution">
    <text evidence="2">The sequence shown here is derived from an EMBL/GenBank/DDBJ whole genome shotgun (WGS) entry which is preliminary data.</text>
</comment>
<proteinExistence type="predicted"/>
<organism evidence="2 3">
    <name type="scientific">Ditylenchus destructor</name>
    <dbReference type="NCBI Taxonomy" id="166010"/>
    <lineage>
        <taxon>Eukaryota</taxon>
        <taxon>Metazoa</taxon>
        <taxon>Ecdysozoa</taxon>
        <taxon>Nematoda</taxon>
        <taxon>Chromadorea</taxon>
        <taxon>Rhabditida</taxon>
        <taxon>Tylenchina</taxon>
        <taxon>Tylenchomorpha</taxon>
        <taxon>Sphaerularioidea</taxon>
        <taxon>Anguinidae</taxon>
        <taxon>Anguininae</taxon>
        <taxon>Ditylenchus</taxon>
    </lineage>
</organism>
<dbReference type="EMBL" id="JAKKPZ010000064">
    <property type="protein sequence ID" value="KAI1704721.1"/>
    <property type="molecule type" value="Genomic_DNA"/>
</dbReference>
<reference evidence="2" key="1">
    <citation type="submission" date="2022-01" db="EMBL/GenBank/DDBJ databases">
        <title>Genome Sequence Resource for Two Populations of Ditylenchus destructor, the Migratory Endoparasitic Phytonematode.</title>
        <authorList>
            <person name="Zhang H."/>
            <person name="Lin R."/>
            <person name="Xie B."/>
        </authorList>
    </citation>
    <scope>NUCLEOTIDE SEQUENCE</scope>
    <source>
        <strain evidence="2">BazhouSP</strain>
    </source>
</reference>
<dbReference type="AlphaFoldDB" id="A0AAD4MXJ3"/>
<feature type="region of interest" description="Disordered" evidence="1">
    <location>
        <begin position="148"/>
        <end position="170"/>
    </location>
</feature>
<keyword evidence="3" id="KW-1185">Reference proteome</keyword>
<name>A0AAD4MXJ3_9BILA</name>
<protein>
    <submittedName>
        <fullName evidence="2">Uncharacterized protein</fullName>
    </submittedName>
</protein>
<dbReference type="Proteomes" id="UP001201812">
    <property type="component" value="Unassembled WGS sequence"/>
</dbReference>
<feature type="compositionally biased region" description="Low complexity" evidence="1">
    <location>
        <begin position="159"/>
        <end position="170"/>
    </location>
</feature>
<sequence>MKCPICNRASSSRNGVQMSMQDPRIQYLKRLTSFLHPETDTTVGRTVYVHYIHFDPQDLKKHKTNGTTIGVRDGAPICRNFPVHQSRKKTPPPQPTGPPQLTVKMLLENMSVDELKEVSVDKLKEVVSNTPPPILSNQEIEQDLETELSKDELDNTPTSSSKAYSGSGSADTSAICVYKNPLTSELCCAKIQNKGKKLLTHANSHLKYAICTCRVCGQCFHTFDKFEAFDHMRTKHEGEDAYKQLIDNEVESTKNILSRISECFLPHTVAEVFPELVDIDESSGFDMTDPDTSHELSPYSALLPIVNSVRTTPLNSKIPSTISTFSPTESNNRRHTLHSSGEPVEFVKHSRKLYSKSKGIAVTLLPENDSLCYTWSRMGRVDKRKDGTEVWTYVCVTCRSLFEKDRLQEERELVSQNMPIKKFIKFLDGRCEWVDRVYYDAHFHGCKPQDYDMIKASDIQNQSIFTDELECSSSVGPIRVATRVTQNHARDILGKLNSLRKDVSSSPKQPTNRFERARPYPYLSTAFATTVSEPEPTATNYRYSRKFRL</sequence>